<comment type="pathway">
    <text evidence="7">Bacterial outer membrane biogenesis; LPS lipid A biosynthesis.</text>
</comment>
<evidence type="ECO:0000259" key="9">
    <source>
        <dbReference type="Pfam" id="PF25087"/>
    </source>
</evidence>
<keyword evidence="3 7" id="KW-0808">Transferase</keyword>
<keyword evidence="11" id="KW-1185">Reference proteome</keyword>
<evidence type="ECO:0000259" key="8">
    <source>
        <dbReference type="Pfam" id="PF04613"/>
    </source>
</evidence>
<evidence type="ECO:0000256" key="4">
    <source>
        <dbReference type="ARBA" id="ARBA00022737"/>
    </source>
</evidence>
<keyword evidence="4 7" id="KW-0677">Repeat</keyword>
<keyword evidence="2 7" id="KW-0441">Lipid A biosynthesis</keyword>
<dbReference type="GO" id="GO:0103118">
    <property type="term" value="F:UDP-3-O-[(3R)-3-hydroxyacyl]-glucosamine N-acyltransferase activity"/>
    <property type="evidence" value="ECO:0007669"/>
    <property type="project" value="UniProtKB-EC"/>
</dbReference>
<dbReference type="Pfam" id="PF04613">
    <property type="entry name" value="LpxD"/>
    <property type="match status" value="1"/>
</dbReference>
<sequence length="345" mass="35988">MPSYRLSDFIARFGGELLGADVEIQQVATLEAAGSTQIAFLANPKYARQLAETAAGAIVLGDKARALTDKPRIVAANPYLYFAQISTLLNPPRRPAPGIHPSAVIAAGAQIDPSAAIGPFVSVGEGSRIGADCVLAAGVQLGADVQLGAASWLHANVVVGDSCQLGERVIVHPNAVIGADGFGNAWTGEAWYKIPQIGRVLIGNDVEIGASTTIDRGALGDTVLEDGVRLDNQIQIAHNVHIGKHTAMAGCVGVAGSTRIGAYCTFGGSAMILGHLDIADKVNVMAGTLVGKSILKAGTYVGQYPVQSHEDWLANAAHLRRLDGMATRLKELERKVGRFDADQGE</sequence>
<feature type="active site" description="Proton acceptor" evidence="7">
    <location>
        <position position="238"/>
    </location>
</feature>
<keyword evidence="5 7" id="KW-0443">Lipid metabolism</keyword>
<dbReference type="Gene3D" id="1.20.5.170">
    <property type="match status" value="1"/>
</dbReference>
<dbReference type="InterPro" id="IPR056729">
    <property type="entry name" value="GMPPB_C"/>
</dbReference>
<dbReference type="AlphaFoldDB" id="A0A1K2HSX3"/>
<name>A0A1K2HSX3_9NEIS</name>
<evidence type="ECO:0000256" key="7">
    <source>
        <dbReference type="HAMAP-Rule" id="MF_00523"/>
    </source>
</evidence>
<keyword evidence="6 7" id="KW-0012">Acyltransferase</keyword>
<dbReference type="InterPro" id="IPR011004">
    <property type="entry name" value="Trimer_LpxA-like_sf"/>
</dbReference>
<dbReference type="SUPFAM" id="SSF51161">
    <property type="entry name" value="Trimeric LpxA-like enzymes"/>
    <property type="match status" value="1"/>
</dbReference>
<dbReference type="Pfam" id="PF25087">
    <property type="entry name" value="GMPPB_C"/>
    <property type="match status" value="1"/>
</dbReference>
<dbReference type="OrthoDB" id="9784739at2"/>
<feature type="domain" description="Mannose-1-phosphate guanyltransferase C-terminal" evidence="9">
    <location>
        <begin position="100"/>
        <end position="180"/>
    </location>
</feature>
<dbReference type="GO" id="GO:0016020">
    <property type="term" value="C:membrane"/>
    <property type="evidence" value="ECO:0007669"/>
    <property type="project" value="GOC"/>
</dbReference>
<evidence type="ECO:0000256" key="3">
    <source>
        <dbReference type="ARBA" id="ARBA00022679"/>
    </source>
</evidence>
<evidence type="ECO:0000256" key="2">
    <source>
        <dbReference type="ARBA" id="ARBA00022556"/>
    </source>
</evidence>
<evidence type="ECO:0000256" key="6">
    <source>
        <dbReference type="ARBA" id="ARBA00023315"/>
    </source>
</evidence>
<dbReference type="RefSeq" id="WP_072430022.1">
    <property type="nucleotide sequence ID" value="NZ_FPKR01000016.1"/>
</dbReference>
<dbReference type="STRING" id="1121279.SAMN02745887_03543"/>
<dbReference type="Proteomes" id="UP000186513">
    <property type="component" value="Unassembled WGS sequence"/>
</dbReference>
<dbReference type="CDD" id="cd03352">
    <property type="entry name" value="LbH_LpxD"/>
    <property type="match status" value="1"/>
</dbReference>
<comment type="catalytic activity">
    <reaction evidence="7">
        <text>a UDP-3-O-[(3R)-3-hydroxyacyl]-alpha-D-glucosamine + a (3R)-hydroxyacyl-[ACP] = a UDP-2-N,3-O-bis[(3R)-3-hydroxyacyl]-alpha-D-glucosamine + holo-[ACP] + H(+)</text>
        <dbReference type="Rhea" id="RHEA:53836"/>
        <dbReference type="Rhea" id="RHEA-COMP:9685"/>
        <dbReference type="Rhea" id="RHEA-COMP:9945"/>
        <dbReference type="ChEBI" id="CHEBI:15378"/>
        <dbReference type="ChEBI" id="CHEBI:64479"/>
        <dbReference type="ChEBI" id="CHEBI:78827"/>
        <dbReference type="ChEBI" id="CHEBI:137740"/>
        <dbReference type="ChEBI" id="CHEBI:137748"/>
        <dbReference type="EC" id="2.3.1.191"/>
    </reaction>
</comment>
<dbReference type="HAMAP" id="MF_00523">
    <property type="entry name" value="LpxD"/>
    <property type="match status" value="1"/>
</dbReference>
<dbReference type="PANTHER" id="PTHR43378:SF2">
    <property type="entry name" value="UDP-3-O-ACYLGLUCOSAMINE N-ACYLTRANSFERASE 1, MITOCHONDRIAL-RELATED"/>
    <property type="match status" value="1"/>
</dbReference>
<evidence type="ECO:0000256" key="1">
    <source>
        <dbReference type="ARBA" id="ARBA00022516"/>
    </source>
</evidence>
<gene>
    <name evidence="7" type="primary">lpxD</name>
    <name evidence="10" type="ORF">SAMN02745887_03543</name>
</gene>
<reference evidence="10 11" key="1">
    <citation type="submission" date="2016-11" db="EMBL/GenBank/DDBJ databases">
        <authorList>
            <person name="Jaros S."/>
            <person name="Januszkiewicz K."/>
            <person name="Wedrychowicz H."/>
        </authorList>
    </citation>
    <scope>NUCLEOTIDE SEQUENCE [LARGE SCALE GENOMIC DNA]</scope>
    <source>
        <strain evidence="10 11">DSM 18899</strain>
    </source>
</reference>
<dbReference type="NCBIfam" id="NF002060">
    <property type="entry name" value="PRK00892.1"/>
    <property type="match status" value="1"/>
</dbReference>
<dbReference type="GO" id="GO:0016410">
    <property type="term" value="F:N-acyltransferase activity"/>
    <property type="evidence" value="ECO:0007669"/>
    <property type="project" value="InterPro"/>
</dbReference>
<evidence type="ECO:0000256" key="5">
    <source>
        <dbReference type="ARBA" id="ARBA00023098"/>
    </source>
</evidence>
<dbReference type="InterPro" id="IPR007691">
    <property type="entry name" value="LpxD"/>
</dbReference>
<comment type="similarity">
    <text evidence="7">Belongs to the transferase hexapeptide repeat family. LpxD subfamily.</text>
</comment>
<dbReference type="Gene3D" id="3.40.1390.10">
    <property type="entry name" value="MurE/MurF, N-terminal domain"/>
    <property type="match status" value="1"/>
</dbReference>
<evidence type="ECO:0000313" key="11">
    <source>
        <dbReference type="Proteomes" id="UP000186513"/>
    </source>
</evidence>
<dbReference type="EMBL" id="FPKR01000016">
    <property type="protein sequence ID" value="SFZ79362.1"/>
    <property type="molecule type" value="Genomic_DNA"/>
</dbReference>
<protein>
    <recommendedName>
        <fullName evidence="7">UDP-3-O-acylglucosamine N-acyltransferase</fullName>
        <ecNumber evidence="7">2.3.1.191</ecNumber>
    </recommendedName>
</protein>
<comment type="function">
    <text evidence="7">Catalyzes the N-acylation of UDP-3-O-acylglucosamine using 3-hydroxyacyl-ACP as the acyl donor. Is involved in the biosynthesis of lipid A, a phosphorylated glycolipid that anchors the lipopolysaccharide to the outer membrane of the cell.</text>
</comment>
<feature type="domain" description="UDP-3-O-[3-hydroxymyristoyl] glucosamine N-acyltransferase non-repeat region" evidence="8">
    <location>
        <begin position="21"/>
        <end position="88"/>
    </location>
</feature>
<dbReference type="GO" id="GO:0009245">
    <property type="term" value="P:lipid A biosynthetic process"/>
    <property type="evidence" value="ECO:0007669"/>
    <property type="project" value="UniProtKB-UniRule"/>
</dbReference>
<dbReference type="NCBIfam" id="TIGR01853">
    <property type="entry name" value="lipid_A_lpxD"/>
    <property type="match status" value="1"/>
</dbReference>
<dbReference type="UniPathway" id="UPA00973"/>
<evidence type="ECO:0000313" key="10">
    <source>
        <dbReference type="EMBL" id="SFZ79362.1"/>
    </source>
</evidence>
<dbReference type="EC" id="2.3.1.191" evidence="7"/>
<dbReference type="Gene3D" id="2.160.10.10">
    <property type="entry name" value="Hexapeptide repeat proteins"/>
    <property type="match status" value="1"/>
</dbReference>
<organism evidence="10 11">
    <name type="scientific">Chitinimonas taiwanensis DSM 18899</name>
    <dbReference type="NCBI Taxonomy" id="1121279"/>
    <lineage>
        <taxon>Bacteria</taxon>
        <taxon>Pseudomonadati</taxon>
        <taxon>Pseudomonadota</taxon>
        <taxon>Betaproteobacteria</taxon>
        <taxon>Neisseriales</taxon>
        <taxon>Chitinibacteraceae</taxon>
        <taxon>Chitinimonas</taxon>
    </lineage>
</organism>
<proteinExistence type="inferred from homology"/>
<dbReference type="PANTHER" id="PTHR43378">
    <property type="entry name" value="UDP-3-O-ACYLGLUCOSAMINE N-ACYLTRANSFERASE"/>
    <property type="match status" value="1"/>
</dbReference>
<keyword evidence="1 7" id="KW-0444">Lipid biosynthesis</keyword>
<accession>A0A1K2HSX3</accession>
<comment type="subunit">
    <text evidence="7">Homotrimer.</text>
</comment>
<dbReference type="InterPro" id="IPR020573">
    <property type="entry name" value="UDP_GlcNAc_AcTrfase_non-rep"/>
</dbReference>